<dbReference type="RefSeq" id="WP_146866296.1">
    <property type="nucleotide sequence ID" value="NZ_BKAU01000005.1"/>
</dbReference>
<feature type="transmembrane region" description="Helical" evidence="9">
    <location>
        <begin position="294"/>
        <end position="310"/>
    </location>
</feature>
<feature type="transmembrane region" description="Helical" evidence="9">
    <location>
        <begin position="316"/>
        <end position="335"/>
    </location>
</feature>
<evidence type="ECO:0000313" key="10">
    <source>
        <dbReference type="EMBL" id="GEP98093.1"/>
    </source>
</evidence>
<proteinExistence type="predicted"/>
<feature type="transmembrane region" description="Helical" evidence="9">
    <location>
        <begin position="169"/>
        <end position="201"/>
    </location>
</feature>
<feature type="transmembrane region" description="Helical" evidence="9">
    <location>
        <begin position="7"/>
        <end position="26"/>
    </location>
</feature>
<comment type="caution">
    <text evidence="10">The sequence shown here is derived from an EMBL/GenBank/DDBJ whole genome shotgun (WGS) entry which is preliminary data.</text>
</comment>
<dbReference type="EMBL" id="BKAU01000005">
    <property type="protein sequence ID" value="GEP98093.1"/>
    <property type="molecule type" value="Genomic_DNA"/>
</dbReference>
<evidence type="ECO:0000256" key="3">
    <source>
        <dbReference type="ARBA" id="ARBA00022676"/>
    </source>
</evidence>
<accession>A0A512RQU9</accession>
<evidence type="ECO:0008006" key="12">
    <source>
        <dbReference type="Google" id="ProtNLM"/>
    </source>
</evidence>
<evidence type="ECO:0000256" key="9">
    <source>
        <dbReference type="SAM" id="Phobius"/>
    </source>
</evidence>
<keyword evidence="4" id="KW-0808">Transferase</keyword>
<evidence type="ECO:0000313" key="11">
    <source>
        <dbReference type="Proteomes" id="UP000321436"/>
    </source>
</evidence>
<feature type="transmembrane region" description="Helical" evidence="9">
    <location>
        <begin position="207"/>
        <end position="231"/>
    </location>
</feature>
<keyword evidence="5 9" id="KW-0812">Transmembrane</keyword>
<dbReference type="Proteomes" id="UP000321436">
    <property type="component" value="Unassembled WGS sequence"/>
</dbReference>
<sequence length="496" mass="56819">MHQSLKLSRDLFIITGAIVIYLVTAWNSEGYYHPDEHYQIIEFAGLKSGLNYPVDLAWEYEAQMRSAIQPAVCYLFFNILNGIGISDPYDQMRWLRILTACLCFAAIYRFIKSTLPLINPPFQEAYKLLSWFLWFLPFINVRFSSETWSGIFLLLAVSTLQSARLKKNALFVCTGILLGISFLFRYQIAFAIAGLLGWLLLVKKEKATAIFTLLISIAAVIQIGILIDCWFYGEYTLTAWNYFYTNIIQDAASGFGVSPWYFYFTETMKSGFYLIGGSIILAIPLLLFLKWNSMFIWLLIPFIAIHSVIPHKEMRFLFPIVNFIPVVLVLALQEVRKKTLPARRLKILSYPLIAVFITINTLALLICSFIPAGNGTKEITRFIHDHYRNEQVNLIFESGSNPYHPWNGLRENFYKDGNVTLININELSSPSAIASLPGRTPLLVARKSLVADADMQRLIRTFGLSERKMTIPAWMPRLFPYISTFSEEKILVLYAN</sequence>
<evidence type="ECO:0000256" key="6">
    <source>
        <dbReference type="ARBA" id="ARBA00022824"/>
    </source>
</evidence>
<comment type="subcellular location">
    <subcellularLocation>
        <location evidence="1">Endomembrane system</location>
        <topology evidence="1">Multi-pass membrane protein</topology>
    </subcellularLocation>
    <subcellularLocation>
        <location evidence="2">Endoplasmic reticulum membrane</location>
    </subcellularLocation>
</comment>
<evidence type="ECO:0000256" key="7">
    <source>
        <dbReference type="ARBA" id="ARBA00022989"/>
    </source>
</evidence>
<feature type="transmembrane region" description="Helical" evidence="9">
    <location>
        <begin position="243"/>
        <end position="264"/>
    </location>
</feature>
<reference evidence="10 11" key="1">
    <citation type="submission" date="2019-07" db="EMBL/GenBank/DDBJ databases">
        <title>Whole genome shotgun sequence of Chitinophaga cymbidii NBRC 109752.</title>
        <authorList>
            <person name="Hosoyama A."/>
            <person name="Uohara A."/>
            <person name="Ohji S."/>
            <person name="Ichikawa N."/>
        </authorList>
    </citation>
    <scope>NUCLEOTIDE SEQUENCE [LARGE SCALE GENOMIC DNA]</scope>
    <source>
        <strain evidence="10 11">NBRC 109752</strain>
    </source>
</reference>
<feature type="transmembrane region" description="Helical" evidence="9">
    <location>
        <begin position="67"/>
        <end position="85"/>
    </location>
</feature>
<feature type="transmembrane region" description="Helical" evidence="9">
    <location>
        <begin position="347"/>
        <end position="372"/>
    </location>
</feature>
<name>A0A512RQU9_9BACT</name>
<feature type="transmembrane region" description="Helical" evidence="9">
    <location>
        <begin position="270"/>
        <end position="289"/>
    </location>
</feature>
<evidence type="ECO:0000256" key="2">
    <source>
        <dbReference type="ARBA" id="ARBA00004586"/>
    </source>
</evidence>
<evidence type="ECO:0000256" key="8">
    <source>
        <dbReference type="ARBA" id="ARBA00023136"/>
    </source>
</evidence>
<feature type="transmembrane region" description="Helical" evidence="9">
    <location>
        <begin position="94"/>
        <end position="111"/>
    </location>
</feature>
<evidence type="ECO:0000256" key="5">
    <source>
        <dbReference type="ARBA" id="ARBA00022692"/>
    </source>
</evidence>
<dbReference type="InterPro" id="IPR005599">
    <property type="entry name" value="GPI_mannosylTrfase"/>
</dbReference>
<dbReference type="PANTHER" id="PTHR22760">
    <property type="entry name" value="GLYCOSYLTRANSFERASE"/>
    <property type="match status" value="1"/>
</dbReference>
<keyword evidence="7 9" id="KW-1133">Transmembrane helix</keyword>
<dbReference type="GO" id="GO:0000030">
    <property type="term" value="F:mannosyltransferase activity"/>
    <property type="evidence" value="ECO:0007669"/>
    <property type="project" value="TreeGrafter"/>
</dbReference>
<dbReference type="OrthoDB" id="620676at2"/>
<dbReference type="Pfam" id="PF03901">
    <property type="entry name" value="Glyco_transf_22"/>
    <property type="match status" value="1"/>
</dbReference>
<gene>
    <name evidence="10" type="ORF">CCY01nite_43530</name>
</gene>
<evidence type="ECO:0000256" key="4">
    <source>
        <dbReference type="ARBA" id="ARBA00022679"/>
    </source>
</evidence>
<dbReference type="AlphaFoldDB" id="A0A512RQU9"/>
<keyword evidence="6" id="KW-0256">Endoplasmic reticulum</keyword>
<dbReference type="GO" id="GO:0012505">
    <property type="term" value="C:endomembrane system"/>
    <property type="evidence" value="ECO:0007669"/>
    <property type="project" value="UniProtKB-SubCell"/>
</dbReference>
<protein>
    <recommendedName>
        <fullName evidence="12">Mannosyltransferase</fullName>
    </recommendedName>
</protein>
<keyword evidence="11" id="KW-1185">Reference proteome</keyword>
<evidence type="ECO:0000256" key="1">
    <source>
        <dbReference type="ARBA" id="ARBA00004127"/>
    </source>
</evidence>
<keyword evidence="8 9" id="KW-0472">Membrane</keyword>
<keyword evidence="3" id="KW-0328">Glycosyltransferase</keyword>
<organism evidence="10 11">
    <name type="scientific">Chitinophaga cymbidii</name>
    <dbReference type="NCBI Taxonomy" id="1096750"/>
    <lineage>
        <taxon>Bacteria</taxon>
        <taxon>Pseudomonadati</taxon>
        <taxon>Bacteroidota</taxon>
        <taxon>Chitinophagia</taxon>
        <taxon>Chitinophagales</taxon>
        <taxon>Chitinophagaceae</taxon>
        <taxon>Chitinophaga</taxon>
    </lineage>
</organism>